<dbReference type="EMBL" id="JAUSVY010000004">
    <property type="protein sequence ID" value="MDQ0505483.1"/>
    <property type="molecule type" value="Genomic_DNA"/>
</dbReference>
<sequence>MPSRTPPDWTPPVSRRHALRTVAAAALSTLAPAAALQALTGSALAQTAPAPAPLGVTVRNQSVAPSCNGPENVALTLLSPAVRRFRISADHPAYVHAMVSEHSVPAYLGCALQAAPAADAQGAGKGAAKGAANGATKADGKADAATGARRTTLYETPDLTVVGYVLPEFWRRAAVPFRVGESATQGLDKVELWLKPADRGATVIELYLADGSWRLRPLPPMPLASTSFSASVLIGPVTQEERLLVKLKEVGFAPQARAFTLRFSDGGTARVRLTGLDTNTLTLDTEFSDGMTTPFAALRANYAVESEADITRVAWRTASSQPFGEAPVMTFPDATDVTLLWAGRLAPARPSLSAPDLLFTGFAGA</sequence>
<dbReference type="Proteomes" id="UP001241747">
    <property type="component" value="Unassembled WGS sequence"/>
</dbReference>
<gene>
    <name evidence="2" type="ORF">QOZ94_002279</name>
</gene>
<keyword evidence="3" id="KW-1185">Reference proteome</keyword>
<evidence type="ECO:0000256" key="1">
    <source>
        <dbReference type="SAM" id="SignalP"/>
    </source>
</evidence>
<proteinExistence type="predicted"/>
<dbReference type="RefSeq" id="WP_237344053.1">
    <property type="nucleotide sequence ID" value="NZ_JABWGX010000002.1"/>
</dbReference>
<organism evidence="2 3">
    <name type="scientific">Xanthobacter agilis</name>
    <dbReference type="NCBI Taxonomy" id="47492"/>
    <lineage>
        <taxon>Bacteria</taxon>
        <taxon>Pseudomonadati</taxon>
        <taxon>Pseudomonadota</taxon>
        <taxon>Alphaproteobacteria</taxon>
        <taxon>Hyphomicrobiales</taxon>
        <taxon>Xanthobacteraceae</taxon>
        <taxon>Xanthobacter</taxon>
    </lineage>
</organism>
<keyword evidence="1" id="KW-0732">Signal</keyword>
<dbReference type="PROSITE" id="PS51318">
    <property type="entry name" value="TAT"/>
    <property type="match status" value="1"/>
</dbReference>
<reference evidence="2 3" key="1">
    <citation type="submission" date="2023-07" db="EMBL/GenBank/DDBJ databases">
        <title>Genomic Encyclopedia of Type Strains, Phase IV (KMG-IV): sequencing the most valuable type-strain genomes for metagenomic binning, comparative biology and taxonomic classification.</title>
        <authorList>
            <person name="Goeker M."/>
        </authorList>
    </citation>
    <scope>NUCLEOTIDE SEQUENCE [LARGE SCALE GENOMIC DNA]</scope>
    <source>
        <strain evidence="2 3">DSM 3770</strain>
    </source>
</reference>
<feature type="chain" id="PRO_5047374998" evidence="1">
    <location>
        <begin position="46"/>
        <end position="365"/>
    </location>
</feature>
<protein>
    <submittedName>
        <fullName evidence="2">Uncharacterized protein</fullName>
    </submittedName>
</protein>
<accession>A0ABU0LEG1</accession>
<feature type="signal peptide" evidence="1">
    <location>
        <begin position="1"/>
        <end position="45"/>
    </location>
</feature>
<name>A0ABU0LEG1_XANAG</name>
<evidence type="ECO:0000313" key="2">
    <source>
        <dbReference type="EMBL" id="MDQ0505483.1"/>
    </source>
</evidence>
<comment type="caution">
    <text evidence="2">The sequence shown here is derived from an EMBL/GenBank/DDBJ whole genome shotgun (WGS) entry which is preliminary data.</text>
</comment>
<dbReference type="InterPro" id="IPR006311">
    <property type="entry name" value="TAT_signal"/>
</dbReference>
<evidence type="ECO:0000313" key="3">
    <source>
        <dbReference type="Proteomes" id="UP001241747"/>
    </source>
</evidence>